<organism evidence="2 3">
    <name type="scientific">Variovorax ginsengisoli</name>
    <dbReference type="NCBI Taxonomy" id="363844"/>
    <lineage>
        <taxon>Bacteria</taxon>
        <taxon>Pseudomonadati</taxon>
        <taxon>Pseudomonadota</taxon>
        <taxon>Betaproteobacteria</taxon>
        <taxon>Burkholderiales</taxon>
        <taxon>Comamonadaceae</taxon>
        <taxon>Variovorax</taxon>
    </lineage>
</organism>
<name>A0ABT8S3F0_9BURK</name>
<feature type="region of interest" description="Disordered" evidence="1">
    <location>
        <begin position="15"/>
        <end position="35"/>
    </location>
</feature>
<protein>
    <submittedName>
        <fullName evidence="2">Uncharacterized protein</fullName>
    </submittedName>
</protein>
<accession>A0ABT8S3F0</accession>
<gene>
    <name evidence="2" type="ORF">Q2T77_14245</name>
</gene>
<dbReference type="Proteomes" id="UP001169027">
    <property type="component" value="Unassembled WGS sequence"/>
</dbReference>
<dbReference type="EMBL" id="JAUKVY010000009">
    <property type="protein sequence ID" value="MDO1533454.1"/>
    <property type="molecule type" value="Genomic_DNA"/>
</dbReference>
<feature type="compositionally biased region" description="Basic and acidic residues" evidence="1">
    <location>
        <begin position="22"/>
        <end position="35"/>
    </location>
</feature>
<reference evidence="2" key="1">
    <citation type="submission" date="2023-06" db="EMBL/GenBank/DDBJ databases">
        <authorList>
            <person name="Jiang Y."/>
            <person name="Liu Q."/>
        </authorList>
    </citation>
    <scope>NUCLEOTIDE SEQUENCE</scope>
    <source>
        <strain evidence="2">CGMCC 1.12090</strain>
    </source>
</reference>
<evidence type="ECO:0000313" key="3">
    <source>
        <dbReference type="Proteomes" id="UP001169027"/>
    </source>
</evidence>
<comment type="caution">
    <text evidence="2">The sequence shown here is derived from an EMBL/GenBank/DDBJ whole genome shotgun (WGS) entry which is preliminary data.</text>
</comment>
<sequence>MLTIDQKEAILRRAGVTVPAFPERHPDTHPKDHDAEVEHKASLQRWTEAIEVLYVQYAAARAAKSLRDAEEAARLDQLRRAAERSNA</sequence>
<keyword evidence="3" id="KW-1185">Reference proteome</keyword>
<evidence type="ECO:0000256" key="1">
    <source>
        <dbReference type="SAM" id="MobiDB-lite"/>
    </source>
</evidence>
<dbReference type="RefSeq" id="WP_301810072.1">
    <property type="nucleotide sequence ID" value="NZ_JAUJZH010000009.1"/>
</dbReference>
<evidence type="ECO:0000313" key="2">
    <source>
        <dbReference type="EMBL" id="MDO1533454.1"/>
    </source>
</evidence>
<proteinExistence type="predicted"/>